<sequence>LNAFILAQLSEKRVRRKVELERVILGAESKTELARFEAEAEIDRTARVAQYLKECSVKDEALEGSGRWIQNYSEITRANTMTPVVASLEQPKVELCYFAGNPAHYWKFVRQFEAYVESKVEDPGKDLYLTHYFSADERAAMEECVMLPSMVAYKRAREILGDFFGQPHIVARSFLEGQFSQARQTTYDKVTFQLVH</sequence>
<reference evidence="3" key="1">
    <citation type="submission" date="2016-06" db="UniProtKB">
        <authorList>
            <consortium name="WormBaseParasite"/>
        </authorList>
    </citation>
    <scope>IDENTIFICATION</scope>
</reference>
<gene>
    <name evidence="1" type="ORF">SSLN_LOCUS1113</name>
</gene>
<accession>A0A183SA65</accession>
<evidence type="ECO:0000313" key="3">
    <source>
        <dbReference type="WBParaSite" id="SSLN_0000115901-mRNA-1"/>
    </source>
</evidence>
<dbReference type="EMBL" id="UYSU01001542">
    <property type="protein sequence ID" value="VDL86951.1"/>
    <property type="molecule type" value="Genomic_DNA"/>
</dbReference>
<proteinExistence type="predicted"/>
<dbReference type="WBParaSite" id="SSLN_0000115901-mRNA-1">
    <property type="protein sequence ID" value="SSLN_0000115901-mRNA-1"/>
    <property type="gene ID" value="SSLN_0000115901"/>
</dbReference>
<dbReference type="AlphaFoldDB" id="A0A183SA65"/>
<reference evidence="1 2" key="2">
    <citation type="submission" date="2018-11" db="EMBL/GenBank/DDBJ databases">
        <authorList>
            <consortium name="Pathogen Informatics"/>
        </authorList>
    </citation>
    <scope>NUCLEOTIDE SEQUENCE [LARGE SCALE GENOMIC DNA]</scope>
    <source>
        <strain evidence="1 2">NST_G2</strain>
    </source>
</reference>
<dbReference type="Proteomes" id="UP000275846">
    <property type="component" value="Unassembled WGS sequence"/>
</dbReference>
<protein>
    <submittedName>
        <fullName evidence="3">Helitron_like_N domain-containing protein</fullName>
    </submittedName>
</protein>
<keyword evidence="2" id="KW-1185">Reference proteome</keyword>
<dbReference type="PANTHER" id="PTHR47331">
    <property type="entry name" value="PHD-TYPE DOMAIN-CONTAINING PROTEIN"/>
    <property type="match status" value="1"/>
</dbReference>
<evidence type="ECO:0000313" key="1">
    <source>
        <dbReference type="EMBL" id="VDL86951.1"/>
    </source>
</evidence>
<name>A0A183SA65_SCHSO</name>
<organism evidence="3">
    <name type="scientific">Schistocephalus solidus</name>
    <name type="common">Tapeworm</name>
    <dbReference type="NCBI Taxonomy" id="70667"/>
    <lineage>
        <taxon>Eukaryota</taxon>
        <taxon>Metazoa</taxon>
        <taxon>Spiralia</taxon>
        <taxon>Lophotrochozoa</taxon>
        <taxon>Platyhelminthes</taxon>
        <taxon>Cestoda</taxon>
        <taxon>Eucestoda</taxon>
        <taxon>Diphyllobothriidea</taxon>
        <taxon>Diphyllobothriidae</taxon>
        <taxon>Schistocephalus</taxon>
    </lineage>
</organism>
<dbReference type="OrthoDB" id="10068075at2759"/>
<evidence type="ECO:0000313" key="2">
    <source>
        <dbReference type="Proteomes" id="UP000275846"/>
    </source>
</evidence>